<reference evidence="2" key="1">
    <citation type="journal article" date="2020" name="Curr. Biol.">
        <title>Chromatin organization in early land plants reveals an ancestral association between H3K27me3, transposons, and constitutive heterochromatin.</title>
        <authorList>
            <person name="Montgomery S.A."/>
            <person name="Tanizawa Y."/>
            <person name="Galik B."/>
            <person name="Wang N."/>
            <person name="Ito T."/>
            <person name="Mochizuki T."/>
            <person name="Akimcheva S."/>
            <person name="Bowman J.L."/>
            <person name="Cognat V."/>
            <person name="Marechal-Drouard L."/>
            <person name="Ekker H."/>
            <person name="Hong S.F."/>
            <person name="Kohchi T."/>
            <person name="Lin S.S."/>
            <person name="Liu L.D."/>
            <person name="Nakamura Y."/>
            <person name="Valeeva L.R."/>
            <person name="Shakirov E.V."/>
            <person name="Shippen D.E."/>
            <person name="Wei W.L."/>
            <person name="Yagura M."/>
            <person name="Yamaoka S."/>
            <person name="Yamato K.T."/>
            <person name="Liu C."/>
            <person name="Berger F."/>
        </authorList>
    </citation>
    <scope>NUCLEOTIDE SEQUENCE [LARGE SCALE GENOMIC DNA]</scope>
    <source>
        <strain evidence="2">Tak-1</strain>
    </source>
</reference>
<dbReference type="AlphaFoldDB" id="A0AAF6B294"/>
<evidence type="ECO:0000313" key="1">
    <source>
        <dbReference type="EMBL" id="BBN06128.1"/>
    </source>
</evidence>
<sequence length="71" mass="8327">MPRLACDRSQILLRLQQDEEKLLLEKSTERKGARRASNPRRCNGERSIVRLEQTTTSMAWRWRRGGRSQGT</sequence>
<organism evidence="1 2">
    <name type="scientific">Marchantia polymorpha subsp. ruderalis</name>
    <dbReference type="NCBI Taxonomy" id="1480154"/>
    <lineage>
        <taxon>Eukaryota</taxon>
        <taxon>Viridiplantae</taxon>
        <taxon>Streptophyta</taxon>
        <taxon>Embryophyta</taxon>
        <taxon>Marchantiophyta</taxon>
        <taxon>Marchantiopsida</taxon>
        <taxon>Marchantiidae</taxon>
        <taxon>Marchantiales</taxon>
        <taxon>Marchantiaceae</taxon>
        <taxon>Marchantia</taxon>
    </lineage>
</organism>
<accession>A0AAF6B294</accession>
<gene>
    <name evidence="1" type="ORF">Mp_3g18620</name>
</gene>
<evidence type="ECO:0000313" key="2">
    <source>
        <dbReference type="Proteomes" id="UP001162541"/>
    </source>
</evidence>
<dbReference type="Proteomes" id="UP001162541">
    <property type="component" value="Chromosome 3"/>
</dbReference>
<proteinExistence type="predicted"/>
<dbReference type="EMBL" id="AP019868">
    <property type="protein sequence ID" value="BBN06128.1"/>
    <property type="molecule type" value="Genomic_DNA"/>
</dbReference>
<name>A0AAF6B294_MARPO</name>
<protein>
    <submittedName>
        <fullName evidence="1">Uncharacterized protein</fullName>
    </submittedName>
</protein>